<dbReference type="EMBL" id="CP119881">
    <property type="protein sequence ID" value="WFD36574.1"/>
    <property type="molecule type" value="Genomic_DNA"/>
</dbReference>
<evidence type="ECO:0000256" key="1">
    <source>
        <dbReference type="ARBA" id="ARBA00006298"/>
    </source>
</evidence>
<dbReference type="Pfam" id="PF09797">
    <property type="entry name" value="NatB_MDM20"/>
    <property type="match status" value="1"/>
</dbReference>
<evidence type="ECO:0000313" key="3">
    <source>
        <dbReference type="Proteomes" id="UP001219933"/>
    </source>
</evidence>
<organism evidence="2 3">
    <name type="scientific">Malassezia cuniculi</name>
    <dbReference type="NCBI Taxonomy" id="948313"/>
    <lineage>
        <taxon>Eukaryota</taxon>
        <taxon>Fungi</taxon>
        <taxon>Dikarya</taxon>
        <taxon>Basidiomycota</taxon>
        <taxon>Ustilaginomycotina</taxon>
        <taxon>Malasseziomycetes</taxon>
        <taxon>Malasseziales</taxon>
        <taxon>Malasseziaceae</taxon>
        <taxon>Malassezia</taxon>
    </lineage>
</organism>
<evidence type="ECO:0000313" key="2">
    <source>
        <dbReference type="EMBL" id="WFD36574.1"/>
    </source>
</evidence>
<name>A0AAF0EY29_9BASI</name>
<protein>
    <submittedName>
        <fullName evidence="2">Mitochondrial distribution and morphology</fullName>
    </submittedName>
</protein>
<dbReference type="PANTHER" id="PTHR22767:SF3">
    <property type="entry name" value="N-ALPHA-ACETYLTRANSFERASE 25, NATB AUXILIARY SUBUNIT"/>
    <property type="match status" value="1"/>
</dbReference>
<dbReference type="InterPro" id="IPR019183">
    <property type="entry name" value="NAA25_NatB_aux_su"/>
</dbReference>
<dbReference type="GO" id="GO:0031416">
    <property type="term" value="C:NatB complex"/>
    <property type="evidence" value="ECO:0007669"/>
    <property type="project" value="TreeGrafter"/>
</dbReference>
<accession>A0AAF0EY29</accession>
<proteinExistence type="inferred from homology"/>
<dbReference type="Proteomes" id="UP001219933">
    <property type="component" value="Chromosome 5"/>
</dbReference>
<sequence length="832" mass="93196">MRIYYYHLRYMASKVGNILDQYRCAPIYTALDSGNNHSAIKQADELIRVGHSVQMARALKSVALTRIGAFSEARSVCDEILKGHIEMSMIAPLEFVLPRIERLPQLAELLLAMSGASPNDANLAFSAITALVKAKMYQRALQELLRRVRLTKSPRDFWQYIQVSMLHARQLKPSGAKLALQVAMRLLNEQNIEPEDFSDETLWLYLSFHKQLGAAKLKEAMEVVKVSAVQKLIESSLTLQFLVRECWEVLEDWKAIMDDCHRRIEMGDRNWAVLSAFVTAAAKSSEGLNDAVTVIVSAAEQDKWSNRGSFLAVLELFRSAQDAGISTECITKATSKSYAEHVNAFYIRFANKASCFEDLFPYIRKLPGGDFKRLEQVANECRTNLVDADGIQRHINAEKILFVNAAVDIDIAKHKSNELLKAYVESLANARLPDTEMQLGDDLALLAIYYLLLADKDDVQVLKLAAGVAAYGCSMSKNGYKLRITLIRLLLRLGSPLLAHEHFKALGVKAVMGDTVSHYVLDRNSTFGGSHRAHVEDMWTYNLEPFFRASKIELPEVIGQAFGNGKFSQVADLQAFDERLQRSFTKAQVQLDIIRAKITTNDLTEAEIPGTLETLSSIISQSKDGVIDDHRDLTLLPSFRLKESESLFELTQFAILRDSNWIKFVADYLENTLHQKGSCESTCEMTCVTPAEKCLFLLLSSVGQGDSADLSKAIGAFFDAIQTTVTESRDMFALYHGAWIILEGYHLLNLISSQDQLPRKTIAENFRKHTQQVKLVLESAKAAQEKEEMSTAFTTVFTSLDNYDAVNALYASILSEINTTITSIQKQINAIM</sequence>
<dbReference type="PANTHER" id="PTHR22767">
    <property type="entry name" value="N-TERMINAL ACETYLTRANSFERASE-RELATED"/>
    <property type="match status" value="1"/>
</dbReference>
<keyword evidence="3" id="KW-1185">Reference proteome</keyword>
<dbReference type="AlphaFoldDB" id="A0AAF0EY29"/>
<gene>
    <name evidence="2" type="primary">MDM20</name>
    <name evidence="2" type="ORF">MCUN1_003457</name>
</gene>
<reference evidence="2" key="1">
    <citation type="submission" date="2023-03" db="EMBL/GenBank/DDBJ databases">
        <title>Mating type loci evolution in Malassezia.</title>
        <authorList>
            <person name="Coelho M.A."/>
        </authorList>
    </citation>
    <scope>NUCLEOTIDE SEQUENCE</scope>
    <source>
        <strain evidence="2">CBS 11721</strain>
    </source>
</reference>
<comment type="similarity">
    <text evidence="1">Belongs to the MDM20/NAA25 family.</text>
</comment>